<dbReference type="EMBL" id="CP031165">
    <property type="protein sequence ID" value="AXV07543.1"/>
    <property type="molecule type" value="Genomic_DNA"/>
</dbReference>
<organism evidence="3 4">
    <name type="scientific">Euzebya pacifica</name>
    <dbReference type="NCBI Taxonomy" id="1608957"/>
    <lineage>
        <taxon>Bacteria</taxon>
        <taxon>Bacillati</taxon>
        <taxon>Actinomycetota</taxon>
        <taxon>Nitriliruptoria</taxon>
        <taxon>Euzebyales</taxon>
    </lineage>
</organism>
<protein>
    <submittedName>
        <fullName evidence="3">Microcystin dependent protein</fullName>
    </submittedName>
</protein>
<proteinExistence type="predicted"/>
<dbReference type="AlphaFoldDB" id="A0A346XZ96"/>
<feature type="region of interest" description="Disordered" evidence="1">
    <location>
        <begin position="119"/>
        <end position="142"/>
    </location>
</feature>
<reference evidence="3 4" key="1">
    <citation type="submission" date="2018-09" db="EMBL/GenBank/DDBJ databases">
        <title>Complete genome sequence of Euzebya sp. DY32-46 isolated from seawater of Pacific Ocean.</title>
        <authorList>
            <person name="Xu L."/>
            <person name="Wu Y.-H."/>
            <person name="Xu X.-W."/>
        </authorList>
    </citation>
    <scope>NUCLEOTIDE SEQUENCE [LARGE SCALE GENOMIC DNA]</scope>
    <source>
        <strain evidence="3 4">DY32-46</strain>
    </source>
</reference>
<accession>A0A346XZ96</accession>
<dbReference type="Gene3D" id="3.90.1340.10">
    <property type="entry name" value="Phage tail collar domain"/>
    <property type="match status" value="1"/>
</dbReference>
<dbReference type="InterPro" id="IPR037053">
    <property type="entry name" value="Phage_tail_collar_dom_sf"/>
</dbReference>
<keyword evidence="4" id="KW-1185">Reference proteome</keyword>
<dbReference type="InterPro" id="IPR011083">
    <property type="entry name" value="Phage_tail_collar_dom"/>
</dbReference>
<dbReference type="Pfam" id="PF07484">
    <property type="entry name" value="Collar"/>
    <property type="match status" value="1"/>
</dbReference>
<sequence>MLFGGNFAPRGWMDCNGQLLAISSNTALFSLLGTIYGGDGRTTFALPDLRGRLPIAAGNGPGLTSRSQGQKAGQELHTLSLNEMGSHSHTITAADADATTEDPDGNLFATSTDPLYRSGPGAGTLAAGAAGSSGGDQAHENRMPSITLRWVICVQGQFPSRN</sequence>
<evidence type="ECO:0000313" key="4">
    <source>
        <dbReference type="Proteomes" id="UP000264006"/>
    </source>
</evidence>
<evidence type="ECO:0000256" key="1">
    <source>
        <dbReference type="SAM" id="MobiDB-lite"/>
    </source>
</evidence>
<name>A0A346XZ96_9ACTN</name>
<dbReference type="KEGG" id="euz:DVS28_a2864"/>
<dbReference type="SUPFAM" id="SSF88874">
    <property type="entry name" value="Receptor-binding domain of short tail fibre protein gp12"/>
    <property type="match status" value="1"/>
</dbReference>
<evidence type="ECO:0000313" key="3">
    <source>
        <dbReference type="EMBL" id="AXV07543.1"/>
    </source>
</evidence>
<feature type="domain" description="Phage tail collar" evidence="2">
    <location>
        <begin position="1"/>
        <end position="54"/>
    </location>
</feature>
<dbReference type="Proteomes" id="UP000264006">
    <property type="component" value="Chromosome"/>
</dbReference>
<evidence type="ECO:0000259" key="2">
    <source>
        <dbReference type="Pfam" id="PF07484"/>
    </source>
</evidence>
<gene>
    <name evidence="3" type="ORF">DVS28_a2864</name>
</gene>